<accession>A0A1I4GWQ3</accession>
<reference evidence="2" key="1">
    <citation type="submission" date="2016-10" db="EMBL/GenBank/DDBJ databases">
        <authorList>
            <person name="Varghese N."/>
            <person name="Submissions S."/>
        </authorList>
    </citation>
    <scope>NUCLEOTIDE SEQUENCE [LARGE SCALE GENOMIC DNA]</scope>
    <source>
        <strain evidence="2">BL36</strain>
    </source>
</reference>
<dbReference type="RefSeq" id="WP_092037754.1">
    <property type="nucleotide sequence ID" value="NZ_FOTK01000003.1"/>
</dbReference>
<gene>
    <name evidence="1" type="ORF">SAMN05192568_1003243</name>
</gene>
<dbReference type="STRING" id="582667.SAMN05192568_1003243"/>
<organism evidence="1 2">
    <name type="scientific">Methylobacterium pseudosasicola</name>
    <dbReference type="NCBI Taxonomy" id="582667"/>
    <lineage>
        <taxon>Bacteria</taxon>
        <taxon>Pseudomonadati</taxon>
        <taxon>Pseudomonadota</taxon>
        <taxon>Alphaproteobacteria</taxon>
        <taxon>Hyphomicrobiales</taxon>
        <taxon>Methylobacteriaceae</taxon>
        <taxon>Methylobacterium</taxon>
    </lineage>
</organism>
<evidence type="ECO:0000313" key="1">
    <source>
        <dbReference type="EMBL" id="SFL33566.1"/>
    </source>
</evidence>
<dbReference type="OrthoDB" id="9803988at2"/>
<keyword evidence="2" id="KW-1185">Reference proteome</keyword>
<dbReference type="AlphaFoldDB" id="A0A1I4GWQ3"/>
<dbReference type="EMBL" id="FOTK01000003">
    <property type="protein sequence ID" value="SFL33566.1"/>
    <property type="molecule type" value="Genomic_DNA"/>
</dbReference>
<name>A0A1I4GWQ3_9HYPH</name>
<evidence type="ECO:0000313" key="2">
    <source>
        <dbReference type="Proteomes" id="UP000199048"/>
    </source>
</evidence>
<dbReference type="Proteomes" id="UP000199048">
    <property type="component" value="Unassembled WGS sequence"/>
</dbReference>
<protein>
    <submittedName>
        <fullName evidence="1">Peptide/nickel transport system substrate-binding protein</fullName>
    </submittedName>
</protein>
<proteinExistence type="predicted"/>
<sequence>MARAITRCGNVQTVAKTWKNDAFNALCPVLQGSLDPEERRRVFRQMLEIDDVIDPPGTALHDLTMFYGKAKAVPWQAYPVEVMDLRAGNMV</sequence>